<dbReference type="Proteomes" id="UP000051681">
    <property type="component" value="Unassembled WGS sequence"/>
</dbReference>
<keyword evidence="1" id="KW-0472">Membrane</keyword>
<sequence>MELLSVLAAAAASYVFGAIWYMSLSRPWVAASGVATDAEGQPANRSNPLPYIISLLCAVIVAGMMRHIFGLSGIEGIGESALAGLGAGLFLACPWIVTNYTFAGRPAALMVIDGGYAAIGCTIMGTVLAMV</sequence>
<dbReference type="STRING" id="340021.TM5383_02669"/>
<evidence type="ECO:0008006" key="4">
    <source>
        <dbReference type="Google" id="ProtNLM"/>
    </source>
</evidence>
<protein>
    <recommendedName>
        <fullName evidence="4">DUF1761 domain-containing protein</fullName>
    </recommendedName>
</protein>
<dbReference type="Pfam" id="PF08570">
    <property type="entry name" value="DUF1761"/>
    <property type="match status" value="1"/>
</dbReference>
<keyword evidence="3" id="KW-1185">Reference proteome</keyword>
<feature type="transmembrane region" description="Helical" evidence="1">
    <location>
        <begin position="49"/>
        <end position="69"/>
    </location>
</feature>
<name>A0A0N7M289_9RHOB</name>
<dbReference type="OrthoDB" id="344736at2"/>
<feature type="transmembrane region" description="Helical" evidence="1">
    <location>
        <begin position="81"/>
        <end position="102"/>
    </location>
</feature>
<evidence type="ECO:0000313" key="3">
    <source>
        <dbReference type="Proteomes" id="UP000051681"/>
    </source>
</evidence>
<dbReference type="RefSeq" id="WP_058319517.1">
    <property type="nucleotide sequence ID" value="NZ_CYSF01000015.1"/>
</dbReference>
<evidence type="ECO:0000313" key="2">
    <source>
        <dbReference type="EMBL" id="CUH85435.1"/>
    </source>
</evidence>
<dbReference type="EMBL" id="CYSF01000015">
    <property type="protein sequence ID" value="CUH85435.1"/>
    <property type="molecule type" value="Genomic_DNA"/>
</dbReference>
<proteinExistence type="predicted"/>
<keyword evidence="1" id="KW-1133">Transmembrane helix</keyword>
<feature type="transmembrane region" description="Helical" evidence="1">
    <location>
        <begin position="108"/>
        <end position="130"/>
    </location>
</feature>
<keyword evidence="1" id="KW-0812">Transmembrane</keyword>
<gene>
    <name evidence="2" type="ORF">TM5383_02669</name>
</gene>
<evidence type="ECO:0000256" key="1">
    <source>
        <dbReference type="SAM" id="Phobius"/>
    </source>
</evidence>
<accession>A0A0N7M289</accession>
<organism evidence="2 3">
    <name type="scientific">Thalassovita mediterranea</name>
    <dbReference type="NCBI Taxonomy" id="340021"/>
    <lineage>
        <taxon>Bacteria</taxon>
        <taxon>Pseudomonadati</taxon>
        <taxon>Pseudomonadota</taxon>
        <taxon>Alphaproteobacteria</taxon>
        <taxon>Rhodobacterales</taxon>
        <taxon>Roseobacteraceae</taxon>
        <taxon>Thalassovita</taxon>
    </lineage>
</organism>
<reference evidence="2 3" key="1">
    <citation type="submission" date="2015-09" db="EMBL/GenBank/DDBJ databases">
        <authorList>
            <consortium name="Swine Surveillance"/>
        </authorList>
    </citation>
    <scope>NUCLEOTIDE SEQUENCE [LARGE SCALE GENOMIC DNA]</scope>
    <source>
        <strain evidence="2 3">CECT 8383</strain>
    </source>
</reference>
<dbReference type="AlphaFoldDB" id="A0A0N7M289"/>
<dbReference type="InterPro" id="IPR013879">
    <property type="entry name" value="DUF1761"/>
</dbReference>